<gene>
    <name evidence="1" type="ordered locus">FN0051</name>
    <name evidence="2" type="ORF">C7Y58_01970</name>
</gene>
<evidence type="ECO:0000313" key="2">
    <source>
        <dbReference type="EMBL" id="AVQ14375.1"/>
    </source>
</evidence>
<sequence length="48" mass="5777">MDNKKILCLSFLFPLIYFYINLEIIPQLLIINNKKEVVENITYNNLFI</sequence>
<reference evidence="1" key="1">
    <citation type="journal article" date="2002" name="J. Bacteriol.">
        <title>Genome sequence and analysis of the oral bacterium Fusobacterium nucleatum strain ATCC 25586.</title>
        <authorList>
            <person name="Kapatral V."/>
            <person name="Anderson I."/>
            <person name="Ivanova N."/>
            <person name="Reznik G."/>
            <person name="Los T."/>
            <person name="Lykidis A."/>
            <person name="Bhattacharyya A."/>
            <person name="Bartman A."/>
            <person name="Gardner W."/>
            <person name="Grechkin G."/>
            <person name="Zhu L."/>
            <person name="Vasieva O."/>
            <person name="Chu L."/>
            <person name="Kogan Y."/>
            <person name="Chaga O."/>
            <person name="Goltsman E."/>
            <person name="Bernal A."/>
            <person name="Larsen N."/>
            <person name="D'Souza M."/>
            <person name="Walunas T."/>
            <person name="Pusch G."/>
            <person name="Haselkorn R."/>
            <person name="Fonstein M."/>
            <person name="Kyrpides N."/>
            <person name="Overbeek R."/>
        </authorList>
    </citation>
    <scope>NUCLEOTIDE SEQUENCE [LARGE SCALE GENOMIC DNA]</scope>
    <source>
        <strain evidence="1">ATCC 25586</strain>
    </source>
</reference>
<evidence type="ECO:0000313" key="3">
    <source>
        <dbReference type="Proteomes" id="UP000241660"/>
    </source>
</evidence>
<dbReference type="AlphaFoldDB" id="Q8RH59"/>
<organism evidence="1">
    <name type="scientific">Fusobacterium nucleatum subsp. nucleatum (strain ATCC 25586 / DSM 15643 / BCRC 10681 / CIP 101130 / JCM 8532 / KCTC 2640 / LMG 13131 / VPI 4355)</name>
    <dbReference type="NCBI Taxonomy" id="190304"/>
    <lineage>
        <taxon>Bacteria</taxon>
        <taxon>Fusobacteriati</taxon>
        <taxon>Fusobacteriota</taxon>
        <taxon>Fusobacteriia</taxon>
        <taxon>Fusobacteriales</taxon>
        <taxon>Fusobacteriaceae</taxon>
        <taxon>Fusobacterium</taxon>
    </lineage>
</organism>
<evidence type="ECO:0000313" key="1">
    <source>
        <dbReference type="EMBL" id="AAL94264.1"/>
    </source>
</evidence>
<accession>Q8RH59</accession>
<name>Q8RH59_FUSNN</name>
<dbReference type="EMBL" id="AE009951">
    <property type="protein sequence ID" value="AAL94264.1"/>
    <property type="molecule type" value="Genomic_DNA"/>
</dbReference>
<dbReference type="KEGG" id="fnu:FN0051"/>
<proteinExistence type="predicted"/>
<protein>
    <submittedName>
        <fullName evidence="1">Uncharacterized protein</fullName>
    </submittedName>
</protein>
<reference evidence="2" key="3">
    <citation type="submission" date="2018-03" db="EMBL/GenBank/DDBJ databases">
        <title>Complete Fusobacterium genomes using hybrid Minion sequencing.</title>
        <authorList>
            <person name="Slade D.J."/>
            <person name="Lahmers K."/>
        </authorList>
    </citation>
    <scope>NUCLEOTIDE SEQUENCE</scope>
    <source>
        <strain evidence="2">ATCC 25586</strain>
    </source>
</reference>
<reference evidence="3" key="2">
    <citation type="journal article" date="2018" name="MSphere">
        <title>Fusobacterium Genomics Using MinION and Illumina Sequencing Enables Genome Completion and Correction.</title>
        <authorList>
            <person name="Todd S.M."/>
            <person name="Settlage R.E."/>
            <person name="Lahmers K.K."/>
            <person name="Slade D.J."/>
        </authorList>
    </citation>
    <scope>NUCLEOTIDE SEQUENCE [LARGE SCALE GENOMIC DNA]</scope>
    <source>
        <strain evidence="3">ATCC 25586</strain>
    </source>
</reference>
<dbReference type="EnsemblBacteria" id="AAL94264">
    <property type="protein sequence ID" value="AAL94264"/>
    <property type="gene ID" value="FN0051"/>
</dbReference>
<dbReference type="HOGENOM" id="CLU_3153163_0_0_0"/>
<keyword evidence="3" id="KW-1185">Reference proteome</keyword>
<dbReference type="InParanoid" id="Q8RH59"/>
<dbReference type="EMBL" id="CP028101">
    <property type="protein sequence ID" value="AVQ14375.1"/>
    <property type="molecule type" value="Genomic_DNA"/>
</dbReference>
<dbReference type="PaxDb" id="190304-FN0051"/>
<dbReference type="Proteomes" id="UP000241660">
    <property type="component" value="Chromosome"/>
</dbReference>
<dbReference type="BioCyc" id="FNUC190304:G1FZS-664-MONOMER"/>